<protein>
    <recommendedName>
        <fullName evidence="4">Methionine aminopeptidase</fullName>
    </recommendedName>
</protein>
<evidence type="ECO:0000256" key="1">
    <source>
        <dbReference type="SAM" id="MobiDB-lite"/>
    </source>
</evidence>
<evidence type="ECO:0000313" key="2">
    <source>
        <dbReference type="EMBL" id="NYJ74377.1"/>
    </source>
</evidence>
<dbReference type="Proteomes" id="UP000571817">
    <property type="component" value="Unassembled WGS sequence"/>
</dbReference>
<gene>
    <name evidence="2" type="ORF">HNR15_001340</name>
</gene>
<dbReference type="RefSeq" id="WP_179480210.1">
    <property type="nucleotide sequence ID" value="NZ_JACCFW010000001.1"/>
</dbReference>
<name>A0A853DCS9_9MICO</name>
<dbReference type="AlphaFoldDB" id="A0A853DCS9"/>
<organism evidence="2 3">
    <name type="scientific">Allobranchiibius huperziae</name>
    <dbReference type="NCBI Taxonomy" id="1874116"/>
    <lineage>
        <taxon>Bacteria</taxon>
        <taxon>Bacillati</taxon>
        <taxon>Actinomycetota</taxon>
        <taxon>Actinomycetes</taxon>
        <taxon>Micrococcales</taxon>
        <taxon>Dermacoccaceae</taxon>
        <taxon>Allobranchiibius</taxon>
    </lineage>
</organism>
<sequence>MTYWYNVDSGQVEDDEHKSAADHLMGPYQSRDDAANALAKARENTEKWDAEDRDWNSKGSSD</sequence>
<feature type="region of interest" description="Disordered" evidence="1">
    <location>
        <begin position="34"/>
        <end position="62"/>
    </location>
</feature>
<reference evidence="2 3" key="1">
    <citation type="submission" date="2020-07" db="EMBL/GenBank/DDBJ databases">
        <title>Sequencing the genomes of 1000 actinobacteria strains.</title>
        <authorList>
            <person name="Klenk H.-P."/>
        </authorList>
    </citation>
    <scope>NUCLEOTIDE SEQUENCE [LARGE SCALE GENOMIC DNA]</scope>
    <source>
        <strain evidence="2 3">DSM 29531</strain>
    </source>
</reference>
<proteinExistence type="predicted"/>
<comment type="caution">
    <text evidence="2">The sequence shown here is derived from an EMBL/GenBank/DDBJ whole genome shotgun (WGS) entry which is preliminary data.</text>
</comment>
<evidence type="ECO:0000313" key="3">
    <source>
        <dbReference type="Proteomes" id="UP000571817"/>
    </source>
</evidence>
<accession>A0A853DCS9</accession>
<evidence type="ECO:0008006" key="4">
    <source>
        <dbReference type="Google" id="ProtNLM"/>
    </source>
</evidence>
<dbReference type="EMBL" id="JACCFW010000001">
    <property type="protein sequence ID" value="NYJ74377.1"/>
    <property type="molecule type" value="Genomic_DNA"/>
</dbReference>
<keyword evidence="3" id="KW-1185">Reference proteome</keyword>